<sequence length="545" mass="61790">MQRKQTTDTHRGRSNGRARLLLSKGKSCYRPRRKGERKRKSVRGCIVGPDLSVLNLVVVKAGEADVPGLTDVQIPRRLGPKRASNIRKLFNLTKEDDVRKHELRCRLLYSEEYSAMEGAEAVGNDAAPPHPSPEVIVISDDDVSEDNEEVPITNDLKPFSWTDVADRLLTLAKNRELRDDQQALGTLLHDLGIPPSIVVRRSLRATSEKLGELLTLLHGHDRRFRASEDLVMVVCEVLSLAQTAPYQTQAKQEHWKEESALVAGDNYAIDQLYQLMDHWQSLVVELARFSEYRACVVGVIMSRLEKMSAHCAREIENIQDAMVKYENEMQSAAERFVAIMADCRAETEKQWFDADELELRVFEDTYNKTSDEQSTYYENCKALNSLEHRALELELRRNFFQAALTQVCVTTQLVAAHDNDELLETTTGERINALGSDILENMDNFCEALKAITALNIHGQSDLVGSSQEVDFARSTEQEHRPELLRFAKHLEQFWLIHQNWLPPMLLDVVIERFDMLSESNGHSTCPVANAISRVCGSLRAGYSK</sequence>
<dbReference type="VEuPathDB" id="FungiDB:PPTG_10735"/>
<dbReference type="PANTHER" id="PTHR11502">
    <property type="entry name" value="40S RIBOSOMAL PROTEIN S6"/>
    <property type="match status" value="1"/>
</dbReference>
<dbReference type="SMART" id="SM01405">
    <property type="entry name" value="Ribosomal_S6e"/>
    <property type="match status" value="1"/>
</dbReference>
<dbReference type="AlphaFoldDB" id="W2Q9V9"/>
<evidence type="ECO:0000256" key="3">
    <source>
        <dbReference type="ARBA" id="ARBA00023274"/>
    </source>
</evidence>
<dbReference type="Gene3D" id="1.20.5.2650">
    <property type="match status" value="1"/>
</dbReference>
<dbReference type="GO" id="GO:0005840">
    <property type="term" value="C:ribosome"/>
    <property type="evidence" value="ECO:0007669"/>
    <property type="project" value="UniProtKB-KW"/>
</dbReference>
<proteinExistence type="inferred from homology"/>
<comment type="similarity">
    <text evidence="1">Belongs to the eukaryotic ribosomal protein eS6 family.</text>
</comment>
<evidence type="ECO:0000313" key="5">
    <source>
        <dbReference type="EMBL" id="ETN09947.1"/>
    </source>
</evidence>
<reference evidence="6" key="1">
    <citation type="submission" date="2011-12" db="EMBL/GenBank/DDBJ databases">
        <authorList>
            <consortium name="The Broad Institute Genome Sequencing Platform"/>
            <person name="Russ C."/>
            <person name="Tyler B."/>
            <person name="Panabieres F."/>
            <person name="Shan W."/>
            <person name="Tripathy S."/>
            <person name="Grunwald N."/>
            <person name="Machado M."/>
            <person name="Young S.K."/>
            <person name="Zeng Q."/>
            <person name="Gargeya S."/>
            <person name="Fitzgerald M."/>
            <person name="Haas B."/>
            <person name="Abouelleil A."/>
            <person name="Alvarado L."/>
            <person name="Arachchi H.M."/>
            <person name="Berlin A."/>
            <person name="Chapman S.B."/>
            <person name="Gearin G."/>
            <person name="Goldberg J."/>
            <person name="Griggs A."/>
            <person name="Gujja S."/>
            <person name="Hansen M."/>
            <person name="Heiman D."/>
            <person name="Howarth C."/>
            <person name="Larimer J."/>
            <person name="Lui A."/>
            <person name="MacDonald P.J.P."/>
            <person name="McCowen C."/>
            <person name="Montmayeur A."/>
            <person name="Murphy C."/>
            <person name="Neiman D."/>
            <person name="Pearson M."/>
            <person name="Priest M."/>
            <person name="Roberts A."/>
            <person name="Saif S."/>
            <person name="Shea T."/>
            <person name="Sisk P."/>
            <person name="Stolte C."/>
            <person name="Sykes S."/>
            <person name="Wortman J."/>
            <person name="Nusbaum C."/>
            <person name="Birren B."/>
        </authorList>
    </citation>
    <scope>NUCLEOTIDE SEQUENCE [LARGE SCALE GENOMIC DNA]</scope>
    <source>
        <strain evidence="6">INRA-310</strain>
    </source>
</reference>
<protein>
    <submittedName>
        <fullName evidence="5">40S ribosomal protein S6</fullName>
    </submittedName>
</protein>
<keyword evidence="3" id="KW-0687">Ribonucleoprotein</keyword>
<dbReference type="GO" id="GO:0006412">
    <property type="term" value="P:translation"/>
    <property type="evidence" value="ECO:0007669"/>
    <property type="project" value="InterPro"/>
</dbReference>
<dbReference type="GeneID" id="20180326"/>
<name>W2Q9V9_PHYN3</name>
<reference evidence="5 6" key="2">
    <citation type="submission" date="2013-11" db="EMBL/GenBank/DDBJ databases">
        <title>The Genome Sequence of Phytophthora parasitica INRA-310.</title>
        <authorList>
            <consortium name="The Broad Institute Genomics Platform"/>
            <person name="Russ C."/>
            <person name="Tyler B."/>
            <person name="Panabieres F."/>
            <person name="Shan W."/>
            <person name="Tripathy S."/>
            <person name="Grunwald N."/>
            <person name="Machado M."/>
            <person name="Johnson C.S."/>
            <person name="Arredondo F."/>
            <person name="Hong C."/>
            <person name="Coffey M."/>
            <person name="Young S.K."/>
            <person name="Zeng Q."/>
            <person name="Gargeya S."/>
            <person name="Fitzgerald M."/>
            <person name="Abouelleil A."/>
            <person name="Alvarado L."/>
            <person name="Chapman S.B."/>
            <person name="Gainer-Dewar J."/>
            <person name="Goldberg J."/>
            <person name="Griggs A."/>
            <person name="Gujja S."/>
            <person name="Hansen M."/>
            <person name="Howarth C."/>
            <person name="Imamovic A."/>
            <person name="Ireland A."/>
            <person name="Larimer J."/>
            <person name="McCowan C."/>
            <person name="Murphy C."/>
            <person name="Pearson M."/>
            <person name="Poon T.W."/>
            <person name="Priest M."/>
            <person name="Roberts A."/>
            <person name="Saif S."/>
            <person name="Shea T."/>
            <person name="Sykes S."/>
            <person name="Wortman J."/>
            <person name="Nusbaum C."/>
            <person name="Birren B."/>
        </authorList>
    </citation>
    <scope>NUCLEOTIDE SEQUENCE [LARGE SCALE GENOMIC DNA]</scope>
    <source>
        <strain evidence="5 6">INRA-310</strain>
    </source>
</reference>
<dbReference type="STRING" id="761204.W2Q9V9"/>
<keyword evidence="2 5" id="KW-0689">Ribosomal protein</keyword>
<dbReference type="Proteomes" id="UP000018817">
    <property type="component" value="Unassembled WGS sequence"/>
</dbReference>
<keyword evidence="4" id="KW-0175">Coiled coil</keyword>
<dbReference type="RefSeq" id="XP_008904384.1">
    <property type="nucleotide sequence ID" value="XM_008906136.1"/>
</dbReference>
<evidence type="ECO:0000256" key="4">
    <source>
        <dbReference type="SAM" id="Coils"/>
    </source>
</evidence>
<dbReference type="GO" id="GO:1990904">
    <property type="term" value="C:ribonucleoprotein complex"/>
    <property type="evidence" value="ECO:0007669"/>
    <property type="project" value="UniProtKB-KW"/>
</dbReference>
<gene>
    <name evidence="5" type="ORF">PPTG_10735</name>
</gene>
<evidence type="ECO:0000256" key="2">
    <source>
        <dbReference type="ARBA" id="ARBA00022980"/>
    </source>
</evidence>
<evidence type="ECO:0000256" key="1">
    <source>
        <dbReference type="ARBA" id="ARBA00009312"/>
    </source>
</evidence>
<dbReference type="GO" id="GO:0003735">
    <property type="term" value="F:structural constituent of ribosome"/>
    <property type="evidence" value="ECO:0007669"/>
    <property type="project" value="InterPro"/>
</dbReference>
<dbReference type="OMA" id="CAREIEN"/>
<dbReference type="EMBL" id="KI669583">
    <property type="protein sequence ID" value="ETN09947.1"/>
    <property type="molecule type" value="Genomic_DNA"/>
</dbReference>
<accession>W2Q9V9</accession>
<evidence type="ECO:0000313" key="6">
    <source>
        <dbReference type="Proteomes" id="UP000018817"/>
    </source>
</evidence>
<dbReference type="OrthoDB" id="128915at2759"/>
<dbReference type="InterPro" id="IPR001377">
    <property type="entry name" value="Ribosomal_eS6"/>
</dbReference>
<dbReference type="Pfam" id="PF01092">
    <property type="entry name" value="Ribosomal_S6e"/>
    <property type="match status" value="1"/>
</dbReference>
<organism evidence="5 6">
    <name type="scientific">Phytophthora nicotianae (strain INRA-310)</name>
    <name type="common">Phytophthora parasitica</name>
    <dbReference type="NCBI Taxonomy" id="761204"/>
    <lineage>
        <taxon>Eukaryota</taxon>
        <taxon>Sar</taxon>
        <taxon>Stramenopiles</taxon>
        <taxon>Oomycota</taxon>
        <taxon>Peronosporomycetes</taxon>
        <taxon>Peronosporales</taxon>
        <taxon>Peronosporaceae</taxon>
        <taxon>Phytophthora</taxon>
    </lineage>
</organism>
<feature type="coiled-coil region" evidence="4">
    <location>
        <begin position="308"/>
        <end position="335"/>
    </location>
</feature>